<dbReference type="InterPro" id="IPR001254">
    <property type="entry name" value="Trypsin_dom"/>
</dbReference>
<name>A0A919SWY0_9ACTN</name>
<proteinExistence type="inferred from homology"/>
<dbReference type="EMBL" id="BOQP01000041">
    <property type="protein sequence ID" value="GIM80191.1"/>
    <property type="molecule type" value="Genomic_DNA"/>
</dbReference>
<comment type="similarity">
    <text evidence="1">Belongs to the peptidase S1 family.</text>
</comment>
<feature type="transmembrane region" description="Helical" evidence="4">
    <location>
        <begin position="281"/>
        <end position="299"/>
    </location>
</feature>
<dbReference type="InterPro" id="IPR050430">
    <property type="entry name" value="Peptidase_S1"/>
</dbReference>
<dbReference type="RefSeq" id="WP_244876496.1">
    <property type="nucleotide sequence ID" value="NZ_BAAATW010000007.1"/>
</dbReference>
<keyword evidence="7" id="KW-1185">Reference proteome</keyword>
<dbReference type="SMART" id="SM00020">
    <property type="entry name" value="Tryp_SPc"/>
    <property type="match status" value="1"/>
</dbReference>
<evidence type="ECO:0000256" key="1">
    <source>
        <dbReference type="ARBA" id="ARBA00007664"/>
    </source>
</evidence>
<evidence type="ECO:0000256" key="3">
    <source>
        <dbReference type="SAM" id="MobiDB-lite"/>
    </source>
</evidence>
<dbReference type="PANTHER" id="PTHR24276">
    <property type="entry name" value="POLYSERASE-RELATED"/>
    <property type="match status" value="1"/>
</dbReference>
<keyword evidence="4" id="KW-1133">Transmembrane helix</keyword>
<evidence type="ECO:0000256" key="4">
    <source>
        <dbReference type="SAM" id="Phobius"/>
    </source>
</evidence>
<feature type="domain" description="Peptidase S1" evidence="5">
    <location>
        <begin position="18"/>
        <end position="243"/>
    </location>
</feature>
<dbReference type="GO" id="GO:0004252">
    <property type="term" value="F:serine-type endopeptidase activity"/>
    <property type="evidence" value="ECO:0007669"/>
    <property type="project" value="InterPro"/>
</dbReference>
<accession>A0A919SWY0</accession>
<organism evidence="6 7">
    <name type="scientific">Winogradskya consettensis</name>
    <dbReference type="NCBI Taxonomy" id="113560"/>
    <lineage>
        <taxon>Bacteria</taxon>
        <taxon>Bacillati</taxon>
        <taxon>Actinomycetota</taxon>
        <taxon>Actinomycetes</taxon>
        <taxon>Micromonosporales</taxon>
        <taxon>Micromonosporaceae</taxon>
        <taxon>Winogradskya</taxon>
    </lineage>
</organism>
<dbReference type="SUPFAM" id="SSF50494">
    <property type="entry name" value="Trypsin-like serine proteases"/>
    <property type="match status" value="1"/>
</dbReference>
<evidence type="ECO:0000313" key="7">
    <source>
        <dbReference type="Proteomes" id="UP000680865"/>
    </source>
</evidence>
<dbReference type="PRINTS" id="PR00722">
    <property type="entry name" value="CHYMOTRYPSIN"/>
</dbReference>
<dbReference type="GO" id="GO:0006508">
    <property type="term" value="P:proteolysis"/>
    <property type="evidence" value="ECO:0007669"/>
    <property type="project" value="InterPro"/>
</dbReference>
<dbReference type="InterPro" id="IPR043504">
    <property type="entry name" value="Peptidase_S1_PA_chymotrypsin"/>
</dbReference>
<evidence type="ECO:0000313" key="6">
    <source>
        <dbReference type="EMBL" id="GIM80191.1"/>
    </source>
</evidence>
<keyword evidence="4" id="KW-0472">Membrane</keyword>
<evidence type="ECO:0000259" key="5">
    <source>
        <dbReference type="PROSITE" id="PS50240"/>
    </source>
</evidence>
<sequence>MAAVAALVAGVPAPAAAIARGDDVPDGKYPFAVKITDIGIPTPDGGRRDSSCSAGLISPHWLLTAGHCFRDVNNKRVSKVVAIRTFATVGRADLTGDDGQEADIIAVKQAGVADVALAKLDRAITGITPLKLGTKAPAVGTSVRLTGFGFTDESDQELPDRMQTGTFKVTSVSKAEIGMTGTAPHKNTSACEHDSGGPYFTEAKNGVVTVVGVVSHGPSCPHTGADAAGRTDNLVPWIKSVVGKDLVPSAAPKPSLPAKPRPSAAVKAAPAPEPTSATRSMLPWAGAAVAVGGVVAVALRPRRKRRSRHRRS</sequence>
<reference evidence="6" key="1">
    <citation type="submission" date="2021-03" db="EMBL/GenBank/DDBJ databases">
        <title>Whole genome shotgun sequence of Actinoplanes consettensis NBRC 14913.</title>
        <authorList>
            <person name="Komaki H."/>
            <person name="Tamura T."/>
        </authorList>
    </citation>
    <scope>NUCLEOTIDE SEQUENCE</scope>
    <source>
        <strain evidence="6">NBRC 14913</strain>
    </source>
</reference>
<dbReference type="Proteomes" id="UP000680865">
    <property type="component" value="Unassembled WGS sequence"/>
</dbReference>
<dbReference type="Pfam" id="PF00089">
    <property type="entry name" value="Trypsin"/>
    <property type="match status" value="1"/>
</dbReference>
<dbReference type="InterPro" id="IPR018114">
    <property type="entry name" value="TRYPSIN_HIS"/>
</dbReference>
<dbReference type="PANTHER" id="PTHR24276:SF98">
    <property type="entry name" value="FI18310P1-RELATED"/>
    <property type="match status" value="1"/>
</dbReference>
<dbReference type="AlphaFoldDB" id="A0A919SWY0"/>
<dbReference type="Gene3D" id="2.40.10.10">
    <property type="entry name" value="Trypsin-like serine proteases"/>
    <property type="match status" value="1"/>
</dbReference>
<dbReference type="PROSITE" id="PS00134">
    <property type="entry name" value="TRYPSIN_HIS"/>
    <property type="match status" value="1"/>
</dbReference>
<dbReference type="InterPro" id="IPR001314">
    <property type="entry name" value="Peptidase_S1A"/>
</dbReference>
<comment type="caution">
    <text evidence="6">The sequence shown here is derived from an EMBL/GenBank/DDBJ whole genome shotgun (WGS) entry which is preliminary data.</text>
</comment>
<dbReference type="PROSITE" id="PS50240">
    <property type="entry name" value="TRYPSIN_DOM"/>
    <property type="match status" value="1"/>
</dbReference>
<keyword evidence="2" id="KW-1015">Disulfide bond</keyword>
<feature type="region of interest" description="Disordered" evidence="3">
    <location>
        <begin position="249"/>
        <end position="278"/>
    </location>
</feature>
<gene>
    <name evidence="6" type="ORF">Aco04nite_69450</name>
</gene>
<keyword evidence="4" id="KW-0812">Transmembrane</keyword>
<evidence type="ECO:0000256" key="2">
    <source>
        <dbReference type="ARBA" id="ARBA00023157"/>
    </source>
</evidence>
<protein>
    <recommendedName>
        <fullName evidence="5">Peptidase S1 domain-containing protein</fullName>
    </recommendedName>
</protein>
<dbReference type="InterPro" id="IPR009003">
    <property type="entry name" value="Peptidase_S1_PA"/>
</dbReference>